<protein>
    <submittedName>
        <fullName evidence="2">Uncharacterized protein</fullName>
    </submittedName>
</protein>
<proteinExistence type="predicted"/>
<keyword evidence="4" id="KW-1185">Reference proteome</keyword>
<feature type="region of interest" description="Disordered" evidence="1">
    <location>
        <begin position="1"/>
        <end position="29"/>
    </location>
</feature>
<dbReference type="AlphaFoldDB" id="A0A815KRL8"/>
<evidence type="ECO:0000313" key="4">
    <source>
        <dbReference type="Proteomes" id="UP000663829"/>
    </source>
</evidence>
<evidence type="ECO:0000313" key="3">
    <source>
        <dbReference type="EMBL" id="CAF4293195.1"/>
    </source>
</evidence>
<sequence length="213" mass="24300">MVARNETVNKSSSTLSEGAGALTEGGEAKVDVGTDDVEEGENGMISLERKLSENMFELEIQAKIIMKCLENFSDDNLLPVNVPKTKAMIVHSAVSPGQPEISYHGQKITKKEQIEHVFCSGLRMVYSLWEWDDVTTLILSRELTLRDYLLKYWLRFNKHLNESAEATSYQQTFSSYLSAKSPDRMCLNFIGLSFNLEPERNREYKFPLYHSET</sequence>
<feature type="compositionally biased region" description="Polar residues" evidence="1">
    <location>
        <begin position="1"/>
        <end position="16"/>
    </location>
</feature>
<gene>
    <name evidence="2" type="ORF">GPM918_LOCUS33180</name>
    <name evidence="3" type="ORF">SRO942_LOCUS33862</name>
</gene>
<dbReference type="Proteomes" id="UP000681722">
    <property type="component" value="Unassembled WGS sequence"/>
</dbReference>
<comment type="caution">
    <text evidence="2">The sequence shown here is derived from an EMBL/GenBank/DDBJ whole genome shotgun (WGS) entry which is preliminary data.</text>
</comment>
<dbReference type="EMBL" id="CAJNOQ010017433">
    <property type="protein sequence ID" value="CAF1399173.1"/>
    <property type="molecule type" value="Genomic_DNA"/>
</dbReference>
<evidence type="ECO:0000313" key="2">
    <source>
        <dbReference type="EMBL" id="CAF1399173.1"/>
    </source>
</evidence>
<evidence type="ECO:0000256" key="1">
    <source>
        <dbReference type="SAM" id="MobiDB-lite"/>
    </source>
</evidence>
<accession>A0A815KRL8</accession>
<dbReference type="EMBL" id="CAJOBC010082854">
    <property type="protein sequence ID" value="CAF4293195.1"/>
    <property type="molecule type" value="Genomic_DNA"/>
</dbReference>
<reference evidence="2" key="1">
    <citation type="submission" date="2021-02" db="EMBL/GenBank/DDBJ databases">
        <authorList>
            <person name="Nowell W R."/>
        </authorList>
    </citation>
    <scope>NUCLEOTIDE SEQUENCE</scope>
</reference>
<organism evidence="2 4">
    <name type="scientific">Didymodactylos carnosus</name>
    <dbReference type="NCBI Taxonomy" id="1234261"/>
    <lineage>
        <taxon>Eukaryota</taxon>
        <taxon>Metazoa</taxon>
        <taxon>Spiralia</taxon>
        <taxon>Gnathifera</taxon>
        <taxon>Rotifera</taxon>
        <taxon>Eurotatoria</taxon>
        <taxon>Bdelloidea</taxon>
        <taxon>Philodinida</taxon>
        <taxon>Philodinidae</taxon>
        <taxon>Didymodactylos</taxon>
    </lineage>
</organism>
<dbReference type="Proteomes" id="UP000663829">
    <property type="component" value="Unassembled WGS sequence"/>
</dbReference>
<name>A0A815KRL8_9BILA</name>